<dbReference type="EMBL" id="DWUQ01000011">
    <property type="protein sequence ID" value="HJD43514.1"/>
    <property type="molecule type" value="Genomic_DNA"/>
</dbReference>
<dbReference type="AlphaFoldDB" id="A0A9D2RGG3"/>
<accession>A0A9D2RGG3</accession>
<evidence type="ECO:0000313" key="2">
    <source>
        <dbReference type="Proteomes" id="UP000823889"/>
    </source>
</evidence>
<dbReference type="Gene3D" id="3.30.450.150">
    <property type="entry name" value="Haem-degrading domain"/>
    <property type="match status" value="1"/>
</dbReference>
<reference evidence="1" key="1">
    <citation type="journal article" date="2021" name="PeerJ">
        <title>Extensive microbial diversity within the chicken gut microbiome revealed by metagenomics and culture.</title>
        <authorList>
            <person name="Gilroy R."/>
            <person name="Ravi A."/>
            <person name="Getino M."/>
            <person name="Pursley I."/>
            <person name="Horton D.L."/>
            <person name="Alikhan N.F."/>
            <person name="Baker D."/>
            <person name="Gharbi K."/>
            <person name="Hall N."/>
            <person name="Watson M."/>
            <person name="Adriaenssens E.M."/>
            <person name="Foster-Nyarko E."/>
            <person name="Jarju S."/>
            <person name="Secka A."/>
            <person name="Antonio M."/>
            <person name="Oren A."/>
            <person name="Chaudhuri R.R."/>
            <person name="La Ragione R."/>
            <person name="Hildebrand F."/>
            <person name="Pallen M.J."/>
        </authorList>
    </citation>
    <scope>NUCLEOTIDE SEQUENCE</scope>
    <source>
        <strain evidence="1">9264</strain>
    </source>
</reference>
<dbReference type="InterPro" id="IPR052517">
    <property type="entry name" value="GlcG_carb_metab_protein"/>
</dbReference>
<sequence length="135" mass="13832">MKETKILTESDIAVIAQAAQEEARKNNWKVTIAITDAGGHILWMQRMDGAPVMGSIVAAEKARASALTGRPSKALEDMVNNGRFAALSMPISPLEGAEPIIVDGNVIGAIGASGVAAPDDAKIAQAGLAALAVTV</sequence>
<protein>
    <submittedName>
        <fullName evidence="1">Heme-binding protein</fullName>
    </submittedName>
</protein>
<dbReference type="Pfam" id="PF03928">
    <property type="entry name" value="HbpS-like"/>
    <property type="match status" value="1"/>
</dbReference>
<dbReference type="PANTHER" id="PTHR34309">
    <property type="entry name" value="SLR1406 PROTEIN"/>
    <property type="match status" value="1"/>
</dbReference>
<dbReference type="Proteomes" id="UP000823889">
    <property type="component" value="Unassembled WGS sequence"/>
</dbReference>
<proteinExistence type="predicted"/>
<organism evidence="1 2">
    <name type="scientific">Candidatus Paenalcaligenes intestinipullorum</name>
    <dbReference type="NCBI Taxonomy" id="2838718"/>
    <lineage>
        <taxon>Bacteria</taxon>
        <taxon>Pseudomonadati</taxon>
        <taxon>Pseudomonadota</taxon>
        <taxon>Betaproteobacteria</taxon>
        <taxon>Burkholderiales</taxon>
        <taxon>Alcaligenaceae</taxon>
        <taxon>Paenalcaligenes</taxon>
    </lineage>
</organism>
<evidence type="ECO:0000313" key="1">
    <source>
        <dbReference type="EMBL" id="HJD43514.1"/>
    </source>
</evidence>
<name>A0A9D2RGG3_9BURK</name>
<dbReference type="PANTHER" id="PTHR34309:SF1">
    <property type="entry name" value="PROTEIN GLCG"/>
    <property type="match status" value="1"/>
</dbReference>
<comment type="caution">
    <text evidence="1">The sequence shown here is derived from an EMBL/GenBank/DDBJ whole genome shotgun (WGS) entry which is preliminary data.</text>
</comment>
<dbReference type="InterPro" id="IPR038084">
    <property type="entry name" value="PduO/GlcC-like_sf"/>
</dbReference>
<dbReference type="SUPFAM" id="SSF143744">
    <property type="entry name" value="GlcG-like"/>
    <property type="match status" value="1"/>
</dbReference>
<reference evidence="1" key="2">
    <citation type="submission" date="2021-04" db="EMBL/GenBank/DDBJ databases">
        <authorList>
            <person name="Gilroy R."/>
        </authorList>
    </citation>
    <scope>NUCLEOTIDE SEQUENCE</scope>
    <source>
        <strain evidence="1">9264</strain>
    </source>
</reference>
<gene>
    <name evidence="1" type="ORF">H9906_00605</name>
</gene>
<dbReference type="InterPro" id="IPR005624">
    <property type="entry name" value="PduO/GlcC-like"/>
</dbReference>